<dbReference type="InterPro" id="IPR003034">
    <property type="entry name" value="SAP_dom"/>
</dbReference>
<dbReference type="AlphaFoldDB" id="A0A2G5DWZ4"/>
<feature type="compositionally biased region" description="Low complexity" evidence="1">
    <location>
        <begin position="525"/>
        <end position="534"/>
    </location>
</feature>
<dbReference type="PANTHER" id="PTHR47031:SF3">
    <property type="entry name" value="SAP DOMAIN-CONTAINING PROTEIN"/>
    <property type="match status" value="1"/>
</dbReference>
<evidence type="ECO:0000313" key="3">
    <source>
        <dbReference type="EMBL" id="PIA48021.1"/>
    </source>
</evidence>
<feature type="compositionally biased region" description="Basic and acidic residues" evidence="1">
    <location>
        <begin position="193"/>
        <end position="217"/>
    </location>
</feature>
<dbReference type="STRING" id="218851.A0A2G5DWZ4"/>
<protein>
    <recommendedName>
        <fullName evidence="2">SAP domain-containing protein</fullName>
    </recommendedName>
</protein>
<dbReference type="PROSITE" id="PS50800">
    <property type="entry name" value="SAP"/>
    <property type="match status" value="1"/>
</dbReference>
<feature type="compositionally biased region" description="Polar residues" evidence="1">
    <location>
        <begin position="268"/>
        <end position="281"/>
    </location>
</feature>
<dbReference type="FunCoup" id="A0A2G5DWZ4">
    <property type="interactions" value="1598"/>
</dbReference>
<dbReference type="GO" id="GO:0003676">
    <property type="term" value="F:nucleic acid binding"/>
    <property type="evidence" value="ECO:0007669"/>
    <property type="project" value="InterPro"/>
</dbReference>
<feature type="region of interest" description="Disordered" evidence="1">
    <location>
        <begin position="193"/>
        <end position="225"/>
    </location>
</feature>
<feature type="compositionally biased region" description="Basic and acidic residues" evidence="1">
    <location>
        <begin position="282"/>
        <end position="295"/>
    </location>
</feature>
<dbReference type="SMART" id="SM00513">
    <property type="entry name" value="SAP"/>
    <property type="match status" value="1"/>
</dbReference>
<feature type="compositionally biased region" description="Low complexity" evidence="1">
    <location>
        <begin position="1"/>
        <end position="25"/>
    </location>
</feature>
<feature type="compositionally biased region" description="Basic and acidic residues" evidence="1">
    <location>
        <begin position="110"/>
        <end position="137"/>
    </location>
</feature>
<dbReference type="InterPro" id="IPR035979">
    <property type="entry name" value="RBD_domain_sf"/>
</dbReference>
<accession>A0A2G5DWZ4</accession>
<organism evidence="3 4">
    <name type="scientific">Aquilegia coerulea</name>
    <name type="common">Rocky mountain columbine</name>
    <dbReference type="NCBI Taxonomy" id="218851"/>
    <lineage>
        <taxon>Eukaryota</taxon>
        <taxon>Viridiplantae</taxon>
        <taxon>Streptophyta</taxon>
        <taxon>Embryophyta</taxon>
        <taxon>Tracheophyta</taxon>
        <taxon>Spermatophyta</taxon>
        <taxon>Magnoliopsida</taxon>
        <taxon>Ranunculales</taxon>
        <taxon>Ranunculaceae</taxon>
        <taxon>Thalictroideae</taxon>
        <taxon>Aquilegia</taxon>
    </lineage>
</organism>
<feature type="compositionally biased region" description="Pro residues" evidence="1">
    <location>
        <begin position="692"/>
        <end position="707"/>
    </location>
</feature>
<feature type="domain" description="SAP" evidence="2">
    <location>
        <begin position="31"/>
        <end position="65"/>
    </location>
</feature>
<dbReference type="CDD" id="cd12432">
    <property type="entry name" value="RRM_ACINU"/>
    <property type="match status" value="1"/>
</dbReference>
<feature type="compositionally biased region" description="Polar residues" evidence="1">
    <location>
        <begin position="671"/>
        <end position="690"/>
    </location>
</feature>
<feature type="compositionally biased region" description="Basic and acidic residues" evidence="1">
    <location>
        <begin position="68"/>
        <end position="81"/>
    </location>
</feature>
<reference evidence="3 4" key="1">
    <citation type="submission" date="2017-09" db="EMBL/GenBank/DDBJ databases">
        <title>WGS assembly of Aquilegia coerulea Goldsmith.</title>
        <authorList>
            <person name="Hodges S."/>
            <person name="Kramer E."/>
            <person name="Nordborg M."/>
            <person name="Tomkins J."/>
            <person name="Borevitz J."/>
            <person name="Derieg N."/>
            <person name="Yan J."/>
            <person name="Mihaltcheva S."/>
            <person name="Hayes R.D."/>
            <person name="Rokhsar D."/>
        </authorList>
    </citation>
    <scope>NUCLEOTIDE SEQUENCE [LARGE SCALE GENOMIC DNA]</scope>
    <source>
        <strain evidence="4">cv. Goldsmith</strain>
    </source>
</reference>
<feature type="region of interest" description="Disordered" evidence="1">
    <location>
        <begin position="1"/>
        <end position="32"/>
    </location>
</feature>
<feature type="compositionally biased region" description="Basic and acidic residues" evidence="1">
    <location>
        <begin position="88"/>
        <end position="99"/>
    </location>
</feature>
<keyword evidence="4" id="KW-1185">Reference proteome</keyword>
<feature type="region of interest" description="Disordered" evidence="1">
    <location>
        <begin position="68"/>
        <end position="145"/>
    </location>
</feature>
<dbReference type="Proteomes" id="UP000230069">
    <property type="component" value="Unassembled WGS sequence"/>
</dbReference>
<sequence length="772" mass="84706">MASPLSRSSPVARSSPVPKSSPYPVLDNKPIDQWKVTELKEELKRRKLTTKGLKDDLIRRLDEALRVERDAYKEEEIDAGKQENATPNEKETEKDEASAKNEVGTEMEEASARNEEVTEMEEVAHNERVTESKEETSAKNVMGTEMEAVAHDVRVIEKKEEAVLNERDIAKEEAIHMENVSAKEEVCNGIDSEAKPEVQSEDVEHMHGDSETGKLGEDVSMDDVDGTSAKLEKGTMQEGESVITIDSVEVVSHTTVVASSVETNITESRSTITVESSGPESQNKEIETGKEDSVPLHDAAVLNDSIPDNQVSEVSPSLGFQVKSDSISTDSVSINEKNELKDNLNADNFHIELDNVKPEMVLPSSSNIPYNGGDIPPLDDQEPCENQGSLEGIDDIAINVDLSKKVDSVDGGSSEKLNLDRSSGDDSMEEDVLESKQVESNHVPDDIEDKSEPMKDHVMIEGSPVGATGVGFSPNKRDEATENKSSGALPAEKRKLEDQEVVSSNEPPKRRRWNTETLKVPDPPSSNITPSTTPKDAIQSKFSKRIFNRSDSALSGGDTPKERVVPPSPKSPTTSLRIDRFLRPFTLKAVQELLAKTGTVCSFWMDHIKTHCYVTFSSVEEAIETRNGLYNLQWPPNGGRLLVAEFVDPQEVKIRAEAPPQPSPAPVSNKPAPTTAPSQLQPSPRQNVPKQQLPPPPSTLPPPPPLSDPLIVRERLSLPLPPPPPLAKKPDPPIVTLDDLFRKTKATPRIYYLPLSEEQVAAKRAAQGKNIK</sequence>
<dbReference type="SUPFAM" id="SSF54928">
    <property type="entry name" value="RNA-binding domain, RBD"/>
    <property type="match status" value="1"/>
</dbReference>
<dbReference type="Pfam" id="PF02037">
    <property type="entry name" value="SAP"/>
    <property type="match status" value="1"/>
</dbReference>
<feature type="compositionally biased region" description="Basic and acidic residues" evidence="1">
    <location>
        <begin position="433"/>
        <end position="459"/>
    </location>
</feature>
<dbReference type="Pfam" id="PF16294">
    <property type="entry name" value="RSB_motif"/>
    <property type="match status" value="1"/>
</dbReference>
<dbReference type="InterPro" id="IPR036361">
    <property type="entry name" value="SAP_dom_sf"/>
</dbReference>
<evidence type="ECO:0000256" key="1">
    <source>
        <dbReference type="SAM" id="MobiDB-lite"/>
    </source>
</evidence>
<feature type="region of interest" description="Disordered" evidence="1">
    <location>
        <begin position="268"/>
        <end position="295"/>
    </location>
</feature>
<proteinExistence type="predicted"/>
<dbReference type="InterPro" id="IPR032552">
    <property type="entry name" value="RSB_motif"/>
</dbReference>
<dbReference type="PANTHER" id="PTHR47031">
    <property type="entry name" value="SAP DNA-BINDING DOMAIN-CONTAINING PROTEIN"/>
    <property type="match status" value="1"/>
</dbReference>
<dbReference type="OrthoDB" id="5348404at2759"/>
<dbReference type="Gene3D" id="1.10.720.30">
    <property type="entry name" value="SAP domain"/>
    <property type="match status" value="1"/>
</dbReference>
<dbReference type="InParanoid" id="A0A2G5DWZ4"/>
<dbReference type="SUPFAM" id="SSF68906">
    <property type="entry name" value="SAP domain"/>
    <property type="match status" value="1"/>
</dbReference>
<gene>
    <name evidence="3" type="ORF">AQUCO_01400545v1</name>
</gene>
<dbReference type="EMBL" id="KZ305031">
    <property type="protein sequence ID" value="PIA48021.1"/>
    <property type="molecule type" value="Genomic_DNA"/>
</dbReference>
<feature type="region of interest" description="Disordered" evidence="1">
    <location>
        <begin position="656"/>
        <end position="734"/>
    </location>
</feature>
<feature type="region of interest" description="Disordered" evidence="1">
    <location>
        <begin position="407"/>
        <end position="573"/>
    </location>
</feature>
<name>A0A2G5DWZ4_AQUCA</name>
<evidence type="ECO:0000313" key="4">
    <source>
        <dbReference type="Proteomes" id="UP000230069"/>
    </source>
</evidence>
<dbReference type="InterPro" id="IPR034257">
    <property type="entry name" value="Acinus_RRM"/>
</dbReference>
<evidence type="ECO:0000259" key="2">
    <source>
        <dbReference type="PROSITE" id="PS50800"/>
    </source>
</evidence>